<evidence type="ECO:0000256" key="1">
    <source>
        <dbReference type="SAM" id="SignalP"/>
    </source>
</evidence>
<accession>A0ABN9R2F3</accession>
<sequence length="723" mass="77132">MLGITSPLVTVALALACRAQADLQLMQLSVHGPAGDAPAGQPQRGCRTSVAGEECFVEVQWAMQTGIAENPGWYAPLTSSSSFEDFQRHLHATARLSGVCPEPCAERAQSAGRPTEAPTPAPTLEGGKPCTCDAAGCGVFPYLDLDGDGCLFLGESEKVEQFKGRFDELDADGDGCMTQAECANSSLSEGLPSFPIAAPDECTYGYFFSEDTSVCQVCTTGETRRRRSEACTECPSGKDDLGDFDQCIGGVYLTGPIERGADNVFINKDEDESGVVLVVGDTITMSTRNPGHFERLVITGKVGFDDGARLSPEHEALLRTRGPFFVLDHGVNEGFGKFDAMVSSCSATNGMELSDSYPCGCGIEICEMGYKCDENCGENVNNTLLDSYAGTGFGTGGCCIGPPPAVMPTPVPTVAARGDPHLVNLQGEHFDVNHGGEFILLRIPQNAAVPAEVELKATILPEHGKPCTTYITEVEISGSWLKGKVVQVRSYLRSRAQNTTDKFLGLRVLSAGAPAEAPWEKIDQWTDQAHVLARPAAADTAVVTLSKAQWYSRKPARAGAPSVAGQVEVRLQATPTHEPAVLVVRQDLPGQEHLNLALRRLSALGRADVGGLLGFDAHPESLESVTPECQRHRDGLDPARRGPLFDKPGWKTRWEKVREARGAARRPGGKMEDNEAAATLAARAQMCVCPTEDLADGESAEGGRTEGVLADFQVGRLAEATWD</sequence>
<evidence type="ECO:0000259" key="2">
    <source>
        <dbReference type="PROSITE" id="PS50222"/>
    </source>
</evidence>
<dbReference type="Gene3D" id="1.10.238.10">
    <property type="entry name" value="EF-hand"/>
    <property type="match status" value="1"/>
</dbReference>
<feature type="signal peptide" evidence="1">
    <location>
        <begin position="1"/>
        <end position="21"/>
    </location>
</feature>
<dbReference type="PROSITE" id="PS50222">
    <property type="entry name" value="EF_HAND_2"/>
    <property type="match status" value="1"/>
</dbReference>
<feature type="chain" id="PRO_5045864717" description="EF-hand domain-containing protein" evidence="1">
    <location>
        <begin position="22"/>
        <end position="723"/>
    </location>
</feature>
<evidence type="ECO:0000313" key="4">
    <source>
        <dbReference type="Proteomes" id="UP001189429"/>
    </source>
</evidence>
<evidence type="ECO:0000313" key="3">
    <source>
        <dbReference type="EMBL" id="CAK0810994.1"/>
    </source>
</evidence>
<feature type="domain" description="EF-hand" evidence="2">
    <location>
        <begin position="157"/>
        <end position="192"/>
    </location>
</feature>
<proteinExistence type="predicted"/>
<dbReference type="InterPro" id="IPR002048">
    <property type="entry name" value="EF_hand_dom"/>
</dbReference>
<reference evidence="3" key="1">
    <citation type="submission" date="2023-10" db="EMBL/GenBank/DDBJ databases">
        <authorList>
            <person name="Chen Y."/>
            <person name="Shah S."/>
            <person name="Dougan E. K."/>
            <person name="Thang M."/>
            <person name="Chan C."/>
        </authorList>
    </citation>
    <scope>NUCLEOTIDE SEQUENCE [LARGE SCALE GENOMIC DNA]</scope>
</reference>
<dbReference type="EMBL" id="CAUYUJ010004792">
    <property type="protein sequence ID" value="CAK0810994.1"/>
    <property type="molecule type" value="Genomic_DNA"/>
</dbReference>
<dbReference type="Proteomes" id="UP001189429">
    <property type="component" value="Unassembled WGS sequence"/>
</dbReference>
<keyword evidence="4" id="KW-1185">Reference proteome</keyword>
<gene>
    <name evidence="3" type="ORF">PCOR1329_LOCUS15762</name>
</gene>
<comment type="caution">
    <text evidence="3">The sequence shown here is derived from an EMBL/GenBank/DDBJ whole genome shotgun (WGS) entry which is preliminary data.</text>
</comment>
<name>A0ABN9R2F3_9DINO</name>
<protein>
    <recommendedName>
        <fullName evidence="2">EF-hand domain-containing protein</fullName>
    </recommendedName>
</protein>
<keyword evidence="1" id="KW-0732">Signal</keyword>
<organism evidence="3 4">
    <name type="scientific">Prorocentrum cordatum</name>
    <dbReference type="NCBI Taxonomy" id="2364126"/>
    <lineage>
        <taxon>Eukaryota</taxon>
        <taxon>Sar</taxon>
        <taxon>Alveolata</taxon>
        <taxon>Dinophyceae</taxon>
        <taxon>Prorocentrales</taxon>
        <taxon>Prorocentraceae</taxon>
        <taxon>Prorocentrum</taxon>
    </lineage>
</organism>